<dbReference type="InterPro" id="IPR016154">
    <property type="entry name" value="Heat_shock_Hsp33_C"/>
</dbReference>
<name>A0A2N5Y6W4_9GAMM</name>
<gene>
    <name evidence="6" type="primary">hslO</name>
    <name evidence="7" type="ORF">CWI75_01890</name>
</gene>
<keyword evidence="4 6" id="KW-0143">Chaperone</keyword>
<evidence type="ECO:0000256" key="2">
    <source>
        <dbReference type="ARBA" id="ARBA00022833"/>
    </source>
</evidence>
<comment type="PTM">
    <text evidence="6">Under oxidizing conditions two disulfide bonds are formed involving the reactive cysteines. Under reducing conditions zinc is bound to the reactive cysteines and the protein is inactive.</text>
</comment>
<evidence type="ECO:0000256" key="1">
    <source>
        <dbReference type="ARBA" id="ARBA00022490"/>
    </source>
</evidence>
<dbReference type="Gene3D" id="3.55.30.10">
    <property type="entry name" value="Hsp33 domain"/>
    <property type="match status" value="1"/>
</dbReference>
<dbReference type="HAMAP" id="MF_00117">
    <property type="entry name" value="HslO"/>
    <property type="match status" value="1"/>
</dbReference>
<dbReference type="RefSeq" id="WP_101519762.1">
    <property type="nucleotide sequence ID" value="NZ_PKLZ01000001.1"/>
</dbReference>
<dbReference type="PANTHER" id="PTHR30111:SF1">
    <property type="entry name" value="33 KDA CHAPERONIN"/>
    <property type="match status" value="1"/>
</dbReference>
<evidence type="ECO:0000256" key="5">
    <source>
        <dbReference type="ARBA" id="ARBA00023284"/>
    </source>
</evidence>
<proteinExistence type="inferred from homology"/>
<evidence type="ECO:0000313" key="7">
    <source>
        <dbReference type="EMBL" id="PLW84126.1"/>
    </source>
</evidence>
<dbReference type="OrthoDB" id="9793753at2"/>
<dbReference type="GO" id="GO:0051082">
    <property type="term" value="F:unfolded protein binding"/>
    <property type="evidence" value="ECO:0007669"/>
    <property type="project" value="UniProtKB-UniRule"/>
</dbReference>
<keyword evidence="3 6" id="KW-1015">Disulfide bond</keyword>
<dbReference type="NCBIfam" id="NF001033">
    <property type="entry name" value="PRK00114.1"/>
    <property type="match status" value="1"/>
</dbReference>
<dbReference type="PIRSF" id="PIRSF005261">
    <property type="entry name" value="Heat_shock_Hsp33"/>
    <property type="match status" value="1"/>
</dbReference>
<dbReference type="Pfam" id="PF01430">
    <property type="entry name" value="HSP33"/>
    <property type="match status" value="1"/>
</dbReference>
<evidence type="ECO:0000256" key="4">
    <source>
        <dbReference type="ARBA" id="ARBA00023186"/>
    </source>
</evidence>
<organism evidence="7 8">
    <name type="scientific">Kineobactrum sediminis</name>
    <dbReference type="NCBI Taxonomy" id="1905677"/>
    <lineage>
        <taxon>Bacteria</taxon>
        <taxon>Pseudomonadati</taxon>
        <taxon>Pseudomonadota</taxon>
        <taxon>Gammaproteobacteria</taxon>
        <taxon>Cellvibrionales</taxon>
        <taxon>Halieaceae</taxon>
        <taxon>Kineobactrum</taxon>
    </lineage>
</organism>
<feature type="disulfide bond" description="Redox-active" evidence="6">
    <location>
        <begin position="277"/>
        <end position="280"/>
    </location>
</feature>
<reference evidence="8" key="1">
    <citation type="submission" date="2017-11" db="EMBL/GenBank/DDBJ databases">
        <title>The draft genome sequence of Chromatocurvus sp. F02.</title>
        <authorList>
            <person name="Du Z.-J."/>
            <person name="Chang Y.-Q."/>
        </authorList>
    </citation>
    <scope>NUCLEOTIDE SEQUENCE [LARGE SCALE GENOMIC DNA]</scope>
    <source>
        <strain evidence="8">F02</strain>
    </source>
</reference>
<evidence type="ECO:0000256" key="3">
    <source>
        <dbReference type="ARBA" id="ARBA00023157"/>
    </source>
</evidence>
<dbReference type="SUPFAM" id="SSF64397">
    <property type="entry name" value="Hsp33 domain"/>
    <property type="match status" value="1"/>
</dbReference>
<evidence type="ECO:0000256" key="6">
    <source>
        <dbReference type="HAMAP-Rule" id="MF_00117"/>
    </source>
</evidence>
<dbReference type="InterPro" id="IPR016153">
    <property type="entry name" value="Heat_shock_Hsp33_N"/>
</dbReference>
<dbReference type="GO" id="GO:0042026">
    <property type="term" value="P:protein refolding"/>
    <property type="evidence" value="ECO:0007669"/>
    <property type="project" value="TreeGrafter"/>
</dbReference>
<dbReference type="Gene3D" id="1.10.287.480">
    <property type="entry name" value="helix hairpin bin"/>
    <property type="match status" value="1"/>
</dbReference>
<dbReference type="EMBL" id="PKLZ01000001">
    <property type="protein sequence ID" value="PLW84126.1"/>
    <property type="molecule type" value="Genomic_DNA"/>
</dbReference>
<accession>A0A2N5Y6W4</accession>
<dbReference type="GO" id="GO:0005737">
    <property type="term" value="C:cytoplasm"/>
    <property type="evidence" value="ECO:0007669"/>
    <property type="project" value="UniProtKB-SubCell"/>
</dbReference>
<keyword evidence="1 6" id="KW-0963">Cytoplasm</keyword>
<comment type="function">
    <text evidence="6">Redox regulated molecular chaperone. Protects both thermally unfolding and oxidatively damaged proteins from irreversible aggregation. Plays an important role in the bacterial defense system toward oxidative stress.</text>
</comment>
<keyword evidence="2 6" id="KW-0862">Zinc</keyword>
<feature type="disulfide bond" description="Redox-active" evidence="6">
    <location>
        <begin position="244"/>
        <end position="246"/>
    </location>
</feature>
<protein>
    <recommendedName>
        <fullName evidence="6">33 kDa chaperonin</fullName>
    </recommendedName>
    <alternativeName>
        <fullName evidence="6">Heat shock protein 33 homolog</fullName>
        <shortName evidence="6">HSP33</shortName>
    </alternativeName>
</protein>
<keyword evidence="8" id="KW-1185">Reference proteome</keyword>
<dbReference type="PANTHER" id="PTHR30111">
    <property type="entry name" value="33 KDA CHAPERONIN"/>
    <property type="match status" value="1"/>
</dbReference>
<dbReference type="SUPFAM" id="SSF118352">
    <property type="entry name" value="HSP33 redox switch-like"/>
    <property type="match status" value="1"/>
</dbReference>
<dbReference type="CDD" id="cd00498">
    <property type="entry name" value="Hsp33"/>
    <property type="match status" value="1"/>
</dbReference>
<dbReference type="AlphaFoldDB" id="A0A2N5Y6W4"/>
<comment type="caution">
    <text evidence="7">The sequence shown here is derived from an EMBL/GenBank/DDBJ whole genome shotgun (WGS) entry which is preliminary data.</text>
</comment>
<comment type="subcellular location">
    <subcellularLocation>
        <location evidence="6">Cytoplasm</location>
    </subcellularLocation>
</comment>
<sequence length="304" mass="33700">MTEDFSAITHPKESAEAGDSTRRFLFEQADIRGEIVQLDTVLQDILTVHQYAPGVQRLLGEFLAAATLLSTTLKFEGKLILQARSNGQVPLLMAECSSDLQVRGIARGAEHATSEDFAQLLATGTLAITIDPVKGKRYQGIVPLATDSLASSLDAYFEQSEQLQTRFWLAADGNRAAGMLLQQLPAQVVRDEQLRLAQWQHACTLGATIRAEELMQLDPEELLYRLYHEDPVRLFAPKTVQFHCSCSIARSRNALSAVAASELEEILQEQGCITVDCEFCNQQYRFEREDLASLLEAPPAPILH</sequence>
<dbReference type="Gene3D" id="3.90.1280.10">
    <property type="entry name" value="HSP33 redox switch-like"/>
    <property type="match status" value="1"/>
</dbReference>
<dbReference type="GO" id="GO:0044183">
    <property type="term" value="F:protein folding chaperone"/>
    <property type="evidence" value="ECO:0007669"/>
    <property type="project" value="TreeGrafter"/>
</dbReference>
<comment type="similarity">
    <text evidence="6">Belongs to the HSP33 family.</text>
</comment>
<dbReference type="Proteomes" id="UP000234845">
    <property type="component" value="Unassembled WGS sequence"/>
</dbReference>
<dbReference type="InterPro" id="IPR023212">
    <property type="entry name" value="Hsp33_helix_hairpin_bin_dom_sf"/>
</dbReference>
<keyword evidence="5 6" id="KW-0676">Redox-active center</keyword>
<dbReference type="InterPro" id="IPR000397">
    <property type="entry name" value="Heat_shock_Hsp33"/>
</dbReference>
<evidence type="ECO:0000313" key="8">
    <source>
        <dbReference type="Proteomes" id="UP000234845"/>
    </source>
</evidence>